<keyword evidence="2" id="KW-1185">Reference proteome</keyword>
<evidence type="ECO:0008006" key="3">
    <source>
        <dbReference type="Google" id="ProtNLM"/>
    </source>
</evidence>
<organism evidence="1 2">
    <name type="scientific">Pelagicoccus mobilis</name>
    <dbReference type="NCBI Taxonomy" id="415221"/>
    <lineage>
        <taxon>Bacteria</taxon>
        <taxon>Pseudomonadati</taxon>
        <taxon>Verrucomicrobiota</taxon>
        <taxon>Opitutia</taxon>
        <taxon>Puniceicoccales</taxon>
        <taxon>Pelagicoccaceae</taxon>
        <taxon>Pelagicoccus</taxon>
    </lineage>
</organism>
<comment type="caution">
    <text evidence="1">The sequence shown here is derived from an EMBL/GenBank/DDBJ whole genome shotgun (WGS) entry which is preliminary data.</text>
</comment>
<reference evidence="1" key="1">
    <citation type="submission" date="2021-01" db="EMBL/GenBank/DDBJ databases">
        <title>Modified the classification status of verrucomicrobia.</title>
        <authorList>
            <person name="Feng X."/>
        </authorList>
    </citation>
    <scope>NUCLEOTIDE SEQUENCE</scope>
    <source>
        <strain evidence="1">KCTC 13126</strain>
    </source>
</reference>
<proteinExistence type="predicted"/>
<dbReference type="AlphaFoldDB" id="A0A934RZZ1"/>
<protein>
    <recommendedName>
        <fullName evidence="3">Esterase-like activity of phytase family protein</fullName>
    </recommendedName>
</protein>
<accession>A0A934RZZ1</accession>
<dbReference type="SUPFAM" id="SSF101898">
    <property type="entry name" value="NHL repeat"/>
    <property type="match status" value="1"/>
</dbReference>
<dbReference type="EMBL" id="JAENIL010000025">
    <property type="protein sequence ID" value="MBK1878011.1"/>
    <property type="molecule type" value="Genomic_DNA"/>
</dbReference>
<evidence type="ECO:0000313" key="2">
    <source>
        <dbReference type="Proteomes" id="UP000617628"/>
    </source>
</evidence>
<dbReference type="Proteomes" id="UP000617628">
    <property type="component" value="Unassembled WGS sequence"/>
</dbReference>
<evidence type="ECO:0000313" key="1">
    <source>
        <dbReference type="EMBL" id="MBK1878011.1"/>
    </source>
</evidence>
<dbReference type="RefSeq" id="WP_200356225.1">
    <property type="nucleotide sequence ID" value="NZ_JAENIL010000025.1"/>
</dbReference>
<name>A0A934RZZ1_9BACT</name>
<sequence length="297" mass="33757">MKELTLALLLVLVAPISELSSKIALEHYDKIKDGDINEPSGLVKSRQFKKVYWTHNDSGDKARIFAITRKGKSVEATEAKKNDDPYKGIKIANASNEDWEDIALDDQGNLLIGDFGNNDNRRRNLTIYVVPEPDPRKTTKAQISQKIEFHYPDQKRFPDPEDWNFDCESLFFAEGKIYLVSKNRSTPFAKLYRLDQQDSGVSNPLTLVSTFDLKGQATAADASPDGSTLAILTYTGVWLFERPEGSDDYFAGKTSFRPFYAKQCEAVCWQDPETLIIANEQRQLFELKIEDIPRFEP</sequence>
<gene>
    <name evidence="1" type="ORF">JIN87_14125</name>
</gene>